<proteinExistence type="predicted"/>
<organism evidence="1 2">
    <name type="scientific">[Candida] anglica</name>
    <dbReference type="NCBI Taxonomy" id="148631"/>
    <lineage>
        <taxon>Eukaryota</taxon>
        <taxon>Fungi</taxon>
        <taxon>Dikarya</taxon>
        <taxon>Ascomycota</taxon>
        <taxon>Saccharomycotina</taxon>
        <taxon>Pichiomycetes</taxon>
        <taxon>Debaryomycetaceae</taxon>
        <taxon>Kurtzmaniella</taxon>
    </lineage>
</organism>
<evidence type="ECO:0000313" key="1">
    <source>
        <dbReference type="EMBL" id="CAK7918982.1"/>
    </source>
</evidence>
<gene>
    <name evidence="1" type="ORF">CAAN4_G15786</name>
</gene>
<accession>A0ABP0EJN6</accession>
<evidence type="ECO:0000313" key="2">
    <source>
        <dbReference type="Proteomes" id="UP001497600"/>
    </source>
</evidence>
<protein>
    <submittedName>
        <fullName evidence="1">Uncharacterized protein</fullName>
    </submittedName>
</protein>
<dbReference type="EMBL" id="OZ004259">
    <property type="protein sequence ID" value="CAK7918982.1"/>
    <property type="molecule type" value="Genomic_DNA"/>
</dbReference>
<name>A0ABP0EJN6_9ASCO</name>
<keyword evidence="2" id="KW-1185">Reference proteome</keyword>
<reference evidence="1 2" key="1">
    <citation type="submission" date="2024-01" db="EMBL/GenBank/DDBJ databases">
        <authorList>
            <consortium name="Genoscope - CEA"/>
            <person name="William W."/>
        </authorList>
    </citation>
    <scope>NUCLEOTIDE SEQUENCE [LARGE SCALE GENOMIC DNA]</scope>
    <source>
        <strain evidence="1 2">29B2s-10</strain>
    </source>
</reference>
<sequence length="75" mass="8688">MVTQLARSSLGPIRYTPCKNVIANPYHVINQYIFCLERCYEISIVYIQDFCCKYSSRKVLNNSEPCSASHSHRNL</sequence>
<dbReference type="Proteomes" id="UP001497600">
    <property type="component" value="Chromosome G"/>
</dbReference>